<dbReference type="EMBL" id="JAGHQM010000032">
    <property type="protein sequence ID" value="KAH0566136.1"/>
    <property type="molecule type" value="Genomic_DNA"/>
</dbReference>
<gene>
    <name evidence="3" type="ORF">GP486_000466</name>
</gene>
<dbReference type="AlphaFoldDB" id="A0A9P8LII7"/>
<feature type="domain" description="Pinin/SDK/MemA protein" evidence="2">
    <location>
        <begin position="73"/>
        <end position="145"/>
    </location>
</feature>
<evidence type="ECO:0000313" key="4">
    <source>
        <dbReference type="Proteomes" id="UP000750711"/>
    </source>
</evidence>
<keyword evidence="4" id="KW-1185">Reference proteome</keyword>
<dbReference type="Proteomes" id="UP000750711">
    <property type="component" value="Unassembled WGS sequence"/>
</dbReference>
<dbReference type="Pfam" id="PF04696">
    <property type="entry name" value="Pinin_SDK_memA"/>
    <property type="match status" value="1"/>
</dbReference>
<feature type="compositionally biased region" description="Basic and acidic residues" evidence="1">
    <location>
        <begin position="63"/>
        <end position="76"/>
    </location>
</feature>
<comment type="caution">
    <text evidence="3">The sequence shown here is derived from an EMBL/GenBank/DDBJ whole genome shotgun (WGS) entry which is preliminary data.</text>
</comment>
<organism evidence="3 4">
    <name type="scientific">Trichoglossum hirsutum</name>
    <dbReference type="NCBI Taxonomy" id="265104"/>
    <lineage>
        <taxon>Eukaryota</taxon>
        <taxon>Fungi</taxon>
        <taxon>Dikarya</taxon>
        <taxon>Ascomycota</taxon>
        <taxon>Pezizomycotina</taxon>
        <taxon>Geoglossomycetes</taxon>
        <taxon>Geoglossales</taxon>
        <taxon>Geoglossaceae</taxon>
        <taxon>Trichoglossum</taxon>
    </lineage>
</organism>
<evidence type="ECO:0000259" key="2">
    <source>
        <dbReference type="Pfam" id="PF04696"/>
    </source>
</evidence>
<evidence type="ECO:0000313" key="3">
    <source>
        <dbReference type="EMBL" id="KAH0566136.1"/>
    </source>
</evidence>
<protein>
    <recommendedName>
        <fullName evidence="2">Pinin/SDK/MemA protein domain-containing protein</fullName>
    </recommendedName>
</protein>
<name>A0A9P8LII7_9PEZI</name>
<feature type="region of interest" description="Disordered" evidence="1">
    <location>
        <begin position="1"/>
        <end position="106"/>
    </location>
</feature>
<feature type="compositionally biased region" description="Basic and acidic residues" evidence="1">
    <location>
        <begin position="44"/>
        <end position="55"/>
    </location>
</feature>
<evidence type="ECO:0000256" key="1">
    <source>
        <dbReference type="SAM" id="MobiDB-lite"/>
    </source>
</evidence>
<accession>A0A9P8LII7</accession>
<proteinExistence type="predicted"/>
<sequence>MVEEQITIASAVVLPESEDPNIDRASVKRRQSSISDSGNKRPRLSTEDSEGKNEKSASPADLPTDRRKSGQLEERKRGQRLFGALLGTLSQSSSSAAQRRRADIEKKQQAKLKLQAEEYDLKKKKELEELTTIRKQEQKKFDEQSVSVICMNRLRLGR</sequence>
<dbReference type="InterPro" id="IPR006786">
    <property type="entry name" value="Pinin_SDK_MemA"/>
</dbReference>
<reference evidence="3" key="1">
    <citation type="submission" date="2021-03" db="EMBL/GenBank/DDBJ databases">
        <title>Comparative genomics and phylogenomic investigation of the class Geoglossomycetes provide insights into ecological specialization and systematics.</title>
        <authorList>
            <person name="Melie T."/>
            <person name="Pirro S."/>
            <person name="Miller A.N."/>
            <person name="Quandt A."/>
        </authorList>
    </citation>
    <scope>NUCLEOTIDE SEQUENCE</scope>
    <source>
        <strain evidence="3">CAQ_001_2017</strain>
    </source>
</reference>